<evidence type="ECO:0000256" key="3">
    <source>
        <dbReference type="PROSITE-ProRule" id="PRU00221"/>
    </source>
</evidence>
<dbReference type="Pfam" id="PF08596">
    <property type="entry name" value="Lgl_C"/>
    <property type="match status" value="1"/>
</dbReference>
<keyword evidence="7" id="KW-1185">Reference proteome</keyword>
<dbReference type="InterPro" id="IPR013905">
    <property type="entry name" value="Lgl_C_dom"/>
</dbReference>
<dbReference type="PANTHER" id="PTHR10241">
    <property type="entry name" value="LETHAL 2 GIANT LARVAE PROTEIN"/>
    <property type="match status" value="1"/>
</dbReference>
<dbReference type="SUPFAM" id="SSF50978">
    <property type="entry name" value="WD40 repeat-like"/>
    <property type="match status" value="2"/>
</dbReference>
<dbReference type="EMBL" id="SGPL01000006">
    <property type="protein sequence ID" value="THH21204.1"/>
    <property type="molecule type" value="Genomic_DNA"/>
</dbReference>
<dbReference type="PANTHER" id="PTHR10241:SF25">
    <property type="entry name" value="TOMOSYN, ISOFORM C"/>
    <property type="match status" value="1"/>
</dbReference>
<reference evidence="6 7" key="1">
    <citation type="submission" date="2019-02" db="EMBL/GenBank/DDBJ databases">
        <title>Genome sequencing of the rare red list fungi Bondarzewia mesenterica.</title>
        <authorList>
            <person name="Buettner E."/>
            <person name="Kellner H."/>
        </authorList>
    </citation>
    <scope>NUCLEOTIDE SEQUENCE [LARGE SCALE GENOMIC DNA]</scope>
    <source>
        <strain evidence="6 7">DSM 108281</strain>
    </source>
</reference>
<dbReference type="CDD" id="cd15873">
    <property type="entry name" value="R-SNARE_STXBP5_6"/>
    <property type="match status" value="1"/>
</dbReference>
<feature type="domain" description="Lethal giant larvae (Lgl)-like C-terminal" evidence="5">
    <location>
        <begin position="630"/>
        <end position="1048"/>
    </location>
</feature>
<protein>
    <recommendedName>
        <fullName evidence="5">Lethal giant larvae (Lgl)-like C-terminal domain-containing protein</fullName>
    </recommendedName>
</protein>
<comment type="caution">
    <text evidence="6">The sequence shown here is derived from an EMBL/GenBank/DDBJ whole genome shotgun (WGS) entry which is preliminary data.</text>
</comment>
<dbReference type="GO" id="GO:0006887">
    <property type="term" value="P:exocytosis"/>
    <property type="evidence" value="ECO:0007669"/>
    <property type="project" value="UniProtKB-KW"/>
</dbReference>
<feature type="repeat" description="WD" evidence="3">
    <location>
        <begin position="242"/>
        <end position="276"/>
    </location>
</feature>
<dbReference type="GO" id="GO:0019905">
    <property type="term" value="F:syntaxin binding"/>
    <property type="evidence" value="ECO:0007669"/>
    <property type="project" value="TreeGrafter"/>
</dbReference>
<dbReference type="InterPro" id="IPR036322">
    <property type="entry name" value="WD40_repeat_dom_sf"/>
</dbReference>
<evidence type="ECO:0000256" key="4">
    <source>
        <dbReference type="SAM" id="MobiDB-lite"/>
    </source>
</evidence>
<evidence type="ECO:0000313" key="7">
    <source>
        <dbReference type="Proteomes" id="UP000310158"/>
    </source>
</evidence>
<dbReference type="GO" id="GO:0005737">
    <property type="term" value="C:cytoplasm"/>
    <property type="evidence" value="ECO:0007669"/>
    <property type="project" value="TreeGrafter"/>
</dbReference>
<dbReference type="GO" id="GO:0005096">
    <property type="term" value="F:GTPase activator activity"/>
    <property type="evidence" value="ECO:0007669"/>
    <property type="project" value="TreeGrafter"/>
</dbReference>
<dbReference type="GO" id="GO:0045159">
    <property type="term" value="F:myosin II binding"/>
    <property type="evidence" value="ECO:0007669"/>
    <property type="project" value="TreeGrafter"/>
</dbReference>
<dbReference type="GO" id="GO:0005886">
    <property type="term" value="C:plasma membrane"/>
    <property type="evidence" value="ECO:0007669"/>
    <property type="project" value="TreeGrafter"/>
</dbReference>
<dbReference type="SMART" id="SM00320">
    <property type="entry name" value="WD40"/>
    <property type="match status" value="5"/>
</dbReference>
<keyword evidence="3" id="KW-0853">WD repeat</keyword>
<dbReference type="Proteomes" id="UP000310158">
    <property type="component" value="Unassembled WGS sequence"/>
</dbReference>
<organism evidence="6 7">
    <name type="scientific">Bondarzewia mesenterica</name>
    <dbReference type="NCBI Taxonomy" id="1095465"/>
    <lineage>
        <taxon>Eukaryota</taxon>
        <taxon>Fungi</taxon>
        <taxon>Dikarya</taxon>
        <taxon>Basidiomycota</taxon>
        <taxon>Agaricomycotina</taxon>
        <taxon>Agaricomycetes</taxon>
        <taxon>Russulales</taxon>
        <taxon>Bondarzewiaceae</taxon>
        <taxon>Bondarzewia</taxon>
    </lineage>
</organism>
<keyword evidence="2" id="KW-0268">Exocytosis</keyword>
<feature type="region of interest" description="Disordered" evidence="4">
    <location>
        <begin position="1038"/>
        <end position="1063"/>
    </location>
</feature>
<dbReference type="PROSITE" id="PS50082">
    <property type="entry name" value="WD_REPEATS_2"/>
    <property type="match status" value="1"/>
</dbReference>
<accession>A0A4S4M7D9</accession>
<sequence>MFSLKSLGRTGLRDFSIELRDRQDWNPGTLKALEYHLDVSAFAVDPVSSLIAIGTLGGIIQIFGAPGVEARLTLPQLGPIKFLEFATNIYKLVCIDEDDRLFLWDLTSIGQIKLEVLTRFNSHINCVTLSPSHTHAYIALESGEIKTYDLLCRRKSSYSIPNAWDLYEKKMRASGMVIDHSPTSHIPIDVVIHPRDLNLVFVAYGGGIVLTNLKECNTLRAYELVLPPGAPGGGGYTSPDILTHRRPSVTSLATHPAGHFFVVGYDDGSIAFWAVEDEGQPLLVRTLDDIDVNAVDGHKLDNVQPADQGSQRDPAPHIPREPIFKLAWSGYPNSSDPRGGETSLIVLGGQFDGDPLGINVLWLPAFNPPEAPVTTTAIIGLHPFYRNAMRQSLDPLNAYFYSTPGITQDFLLIPRSSPHFAGTWDPVAILLLSEGEKQTRSIEAYEYPPPQFLVPPQALSEDSLKEVAYPEDAQDSLSMSLASTLQSMQVTDEPHKLVLPTALWNGPSGIIYASLLTVDRIAYEQLNERASGGPHHEFKLDGGVAVPEESVLHEIKLAKYETHRILMTRHNDLSIRFLDVSVQLQIPSTSAPLTTAFPNYLPALTIDVLALLAFPAVASRVAPGLVNRARVQDVQFTNESLEIAAILSSGDVIVYRLRDGPQDDVTHRQLQDKQLVLLEHVSVEEDLRYKPFFMVTSTVPSTACAISDIGFLAVAYADGSLSVVDMRGPNIIIHVPNEQERKSKRHSLLHRAYEADAVTCLTWTICNISSDPIPRARLLAIQASGLTKAYTIIRSQSGTWAVSTTQVPETETVANPLPGGTFVLDGRTGAPCKADRNRLAIALDRQAGNMVIGSSRKDSEEESGPQCFLIVASAKGVRCFADLGDGRLARAEYGSKAGAANAVQVVERNGSYAFVAFTERHEALVYSLPNLDFLHSLPLPTISTLPPSPDATGDFLKLTPLASYTSPIRRIHLHTLFNVRRGYHTPLVSLTERADGTSKTVPAQPQPVSIGPAGLLSVAGSWLGGLVGQGSMSGDQIDTLLAGPDRPIPEKPAPRGTTQGSGYKYAEWESNPAGASAAEASRTQSTLYERLHAAVAERGEMLGNLEESFNSLEQGSKSMVAQAKRLATQQTAKSWFTFQ</sequence>
<evidence type="ECO:0000256" key="1">
    <source>
        <dbReference type="ARBA" id="ARBA00008070"/>
    </source>
</evidence>
<dbReference type="InterPro" id="IPR001680">
    <property type="entry name" value="WD40_rpt"/>
</dbReference>
<evidence type="ECO:0000256" key="2">
    <source>
        <dbReference type="ARBA" id="ARBA00022483"/>
    </source>
</evidence>
<comment type="similarity">
    <text evidence="1">Belongs to the WD repeat L(2)GL family.</text>
</comment>
<dbReference type="Gene3D" id="2.130.10.10">
    <property type="entry name" value="YVTN repeat-like/Quinoprotein amine dehydrogenase"/>
    <property type="match status" value="2"/>
</dbReference>
<dbReference type="InterPro" id="IPR015943">
    <property type="entry name" value="WD40/YVTN_repeat-like_dom_sf"/>
</dbReference>
<proteinExistence type="inferred from homology"/>
<name>A0A4S4M7D9_9AGAM</name>
<dbReference type="GO" id="GO:0006893">
    <property type="term" value="P:Golgi to plasma membrane transport"/>
    <property type="evidence" value="ECO:0007669"/>
    <property type="project" value="TreeGrafter"/>
</dbReference>
<evidence type="ECO:0000313" key="6">
    <source>
        <dbReference type="EMBL" id="THH21204.1"/>
    </source>
</evidence>
<evidence type="ECO:0000259" key="5">
    <source>
        <dbReference type="Pfam" id="PF08596"/>
    </source>
</evidence>
<gene>
    <name evidence="6" type="ORF">EW146_g293</name>
</gene>
<dbReference type="AlphaFoldDB" id="A0A4S4M7D9"/>
<dbReference type="OrthoDB" id="19944at2759"/>